<proteinExistence type="predicted"/>
<dbReference type="AlphaFoldDB" id="A0A0G1PM45"/>
<dbReference type="FunFam" id="3.40.50.300:FF:001498">
    <property type="entry name" value="ATP-dependent DNA helicase"/>
    <property type="match status" value="1"/>
</dbReference>
<dbReference type="PANTHER" id="PTHR47642">
    <property type="entry name" value="ATP-DEPENDENT DNA HELICASE"/>
    <property type="match status" value="1"/>
</dbReference>
<feature type="domain" description="DNA helicase Pif1-like DEAD-box helicase" evidence="1">
    <location>
        <begin position="16"/>
        <end position="213"/>
    </location>
</feature>
<reference evidence="2 3" key="1">
    <citation type="journal article" date="2015" name="Nature">
        <title>rRNA introns, odd ribosomes, and small enigmatic genomes across a large radiation of phyla.</title>
        <authorList>
            <person name="Brown C.T."/>
            <person name="Hug L.A."/>
            <person name="Thomas B.C."/>
            <person name="Sharon I."/>
            <person name="Castelle C.J."/>
            <person name="Singh A."/>
            <person name="Wilkins M.J."/>
            <person name="Williams K.H."/>
            <person name="Banfield J.F."/>
        </authorList>
    </citation>
    <scope>NUCLEOTIDE SEQUENCE [LARGE SCALE GENOMIC DNA]</scope>
</reference>
<dbReference type="InterPro" id="IPR051055">
    <property type="entry name" value="PIF1_helicase"/>
</dbReference>
<accession>A0A0G1PM45</accession>
<sequence length="435" mass="48551">MIVDFDEDSQKALNSLESSSENIFLTGNAGTGKSTLLDHFRNQTGQNVAVVAPTGVAALNVKGETIHSFFGFPPNVTPEKASLEAKHSKKAKIYTNLDVLVIDEISMVRADLLDSIDSFLRVVRKNREVFGGVRIIMVGDLHQLPPVVTSQERSALENLYETPYFFSSKVFNRLFEGLYSQFKFIELQTIYRQSEKRFINILNRIRNNQATSEDLQTINNQLIGEGDLIDNYIILTAMNEQADKINQARLDEIEGPVYSFHAVRTGDFSSQQGPAADTVLLKTGARVMLLNNDPQDRWINGTTGTLFRAESGCAYVRIDGGGVEKIEPVTWTSYKTSYNPDTAVLETKEAGSFKQMPIRLAWAITIHKSQGKTFEKVVIDLGRGAFAHGQTYVALSRCTTMSGLRLIRPLTQQSIIMDKRVLEFLDRLRQSAGPP</sequence>
<dbReference type="Pfam" id="PF05970">
    <property type="entry name" value="PIF1"/>
    <property type="match status" value="1"/>
</dbReference>
<name>A0A0G1PM45_9BACT</name>
<dbReference type="CDD" id="cd18809">
    <property type="entry name" value="SF1_C_RecD"/>
    <property type="match status" value="1"/>
</dbReference>
<evidence type="ECO:0000259" key="1">
    <source>
        <dbReference type="Pfam" id="PF05970"/>
    </source>
</evidence>
<dbReference type="EMBL" id="LCMI01000001">
    <property type="protein sequence ID" value="KKU33747.1"/>
    <property type="molecule type" value="Genomic_DNA"/>
</dbReference>
<dbReference type="PATRIC" id="fig|1618381.3.peg.32"/>
<organism evidence="2 3">
    <name type="scientific">Candidatus Collierbacteria bacterium GW2011_GWA2_46_26</name>
    <dbReference type="NCBI Taxonomy" id="1618381"/>
    <lineage>
        <taxon>Bacteria</taxon>
        <taxon>Candidatus Collieribacteriota</taxon>
    </lineage>
</organism>
<dbReference type="InterPro" id="IPR010285">
    <property type="entry name" value="DNA_helicase_pif1-like_DEAD"/>
</dbReference>
<comment type="caution">
    <text evidence="2">The sequence shown here is derived from an EMBL/GenBank/DDBJ whole genome shotgun (WGS) entry which is preliminary data.</text>
</comment>
<dbReference type="GO" id="GO:0003678">
    <property type="term" value="F:DNA helicase activity"/>
    <property type="evidence" value="ECO:0007669"/>
    <property type="project" value="InterPro"/>
</dbReference>
<dbReference type="SUPFAM" id="SSF52540">
    <property type="entry name" value="P-loop containing nucleoside triphosphate hydrolases"/>
    <property type="match status" value="2"/>
</dbReference>
<dbReference type="GO" id="GO:0006281">
    <property type="term" value="P:DNA repair"/>
    <property type="evidence" value="ECO:0007669"/>
    <property type="project" value="InterPro"/>
</dbReference>
<dbReference type="Gene3D" id="3.40.50.300">
    <property type="entry name" value="P-loop containing nucleotide triphosphate hydrolases"/>
    <property type="match status" value="2"/>
</dbReference>
<evidence type="ECO:0000313" key="3">
    <source>
        <dbReference type="Proteomes" id="UP000034794"/>
    </source>
</evidence>
<protein>
    <submittedName>
        <fullName evidence="2">TPR domain protein</fullName>
    </submittedName>
</protein>
<dbReference type="InterPro" id="IPR027417">
    <property type="entry name" value="P-loop_NTPase"/>
</dbReference>
<dbReference type="Proteomes" id="UP000034794">
    <property type="component" value="Unassembled WGS sequence"/>
</dbReference>
<dbReference type="PANTHER" id="PTHR47642:SF5">
    <property type="entry name" value="ATP-DEPENDENT DNA HELICASE"/>
    <property type="match status" value="1"/>
</dbReference>
<gene>
    <name evidence="2" type="ORF">UX47_C0001G0030</name>
</gene>
<dbReference type="GO" id="GO:0000723">
    <property type="term" value="P:telomere maintenance"/>
    <property type="evidence" value="ECO:0007669"/>
    <property type="project" value="InterPro"/>
</dbReference>
<evidence type="ECO:0000313" key="2">
    <source>
        <dbReference type="EMBL" id="KKU33747.1"/>
    </source>
</evidence>